<accession>A0A8C7AUH3</accession>
<reference evidence="1" key="2">
    <citation type="submission" date="2025-09" db="UniProtKB">
        <authorList>
            <consortium name="Ensembl"/>
        </authorList>
    </citation>
    <scope>IDENTIFICATION</scope>
</reference>
<evidence type="ECO:0000313" key="2">
    <source>
        <dbReference type="Proteomes" id="UP000694425"/>
    </source>
</evidence>
<name>A0A8C7AUH3_NEOVI</name>
<reference evidence="1" key="1">
    <citation type="submission" date="2025-08" db="UniProtKB">
        <authorList>
            <consortium name="Ensembl"/>
        </authorList>
    </citation>
    <scope>IDENTIFICATION</scope>
</reference>
<sequence>MAFLLATWGLDSGFVPSVQSSFAKKLTGAHTYLQILKEHLTLFDDKLQNCKYEQRKKIEALKETTNSMVELIKHCIVLQQIAKSTINFADATYQSSPWEPVINTMLTLNLLSCVSESHACLPYQLDLY</sequence>
<keyword evidence="2" id="KW-1185">Reference proteome</keyword>
<dbReference type="GeneTree" id="ENSGT00910000148620"/>
<proteinExistence type="predicted"/>
<dbReference type="Ensembl" id="ENSNVIT00000011173.1">
    <property type="protein sequence ID" value="ENSNVIP00000009562.1"/>
    <property type="gene ID" value="ENSNVIG00000007547.1"/>
</dbReference>
<organism evidence="1 2">
    <name type="scientific">Neovison vison</name>
    <name type="common">American mink</name>
    <name type="synonym">Mustela vison</name>
    <dbReference type="NCBI Taxonomy" id="452646"/>
    <lineage>
        <taxon>Eukaryota</taxon>
        <taxon>Metazoa</taxon>
        <taxon>Chordata</taxon>
        <taxon>Craniata</taxon>
        <taxon>Vertebrata</taxon>
        <taxon>Euteleostomi</taxon>
        <taxon>Mammalia</taxon>
        <taxon>Eutheria</taxon>
        <taxon>Laurasiatheria</taxon>
        <taxon>Carnivora</taxon>
        <taxon>Caniformia</taxon>
        <taxon>Musteloidea</taxon>
        <taxon>Mustelidae</taxon>
        <taxon>Mustelinae</taxon>
        <taxon>Neogale</taxon>
    </lineage>
</organism>
<evidence type="ECO:0000313" key="1">
    <source>
        <dbReference type="Ensembl" id="ENSNVIP00000009562.1"/>
    </source>
</evidence>
<protein>
    <submittedName>
        <fullName evidence="1">Uncharacterized protein</fullName>
    </submittedName>
</protein>
<dbReference type="AlphaFoldDB" id="A0A8C7AUH3"/>
<dbReference type="Proteomes" id="UP000694425">
    <property type="component" value="Unplaced"/>
</dbReference>